<keyword evidence="2" id="KW-0812">Transmembrane</keyword>
<proteinExistence type="predicted"/>
<dbReference type="HOGENOM" id="CLU_179277_1_1_6"/>
<keyword evidence="2" id="KW-0472">Membrane</keyword>
<dbReference type="EMBL" id="CP046621">
    <property type="protein sequence ID" value="QGW78803.1"/>
    <property type="molecule type" value="Genomic_DNA"/>
</dbReference>
<evidence type="ECO:0000259" key="1">
    <source>
        <dbReference type="Pfam" id="PF13490"/>
    </source>
</evidence>
<evidence type="ECO:0000313" key="2">
    <source>
        <dbReference type="EMBL" id="AIL63038.1"/>
    </source>
</evidence>
<name>A0A077FCM5_9PSED</name>
<evidence type="ECO:0000313" key="3">
    <source>
        <dbReference type="EMBL" id="QGW78803.1"/>
    </source>
</evidence>
<sequence length="79" mass="9089">MLTCKELVARSSDYLDGELPLGEKLLARQHLLFCKSCRRFIKQMRLTQATIKALPEAPVDDIDEIVQRMTDAQRTQDKP</sequence>
<dbReference type="AlphaFoldDB" id="A0A077FCM5"/>
<evidence type="ECO:0000313" key="5">
    <source>
        <dbReference type="Proteomes" id="UP000426235"/>
    </source>
</evidence>
<dbReference type="InterPro" id="IPR027383">
    <property type="entry name" value="Znf_put"/>
</dbReference>
<dbReference type="Gene3D" id="1.10.10.1320">
    <property type="entry name" value="Anti-sigma factor, zinc-finger domain"/>
    <property type="match status" value="1"/>
</dbReference>
<dbReference type="RefSeq" id="WP_038613595.1">
    <property type="nucleotide sequence ID" value="NZ_CP009048.1"/>
</dbReference>
<feature type="domain" description="Putative zinc-finger" evidence="1">
    <location>
        <begin position="4"/>
        <end position="38"/>
    </location>
</feature>
<dbReference type="Proteomes" id="UP000426235">
    <property type="component" value="Chromosome"/>
</dbReference>
<dbReference type="InterPro" id="IPR041916">
    <property type="entry name" value="Anti_sigma_zinc_sf"/>
</dbReference>
<organism evidence="2 4">
    <name type="scientific">Pseudomonas alkylphenolica</name>
    <dbReference type="NCBI Taxonomy" id="237609"/>
    <lineage>
        <taxon>Bacteria</taxon>
        <taxon>Pseudomonadati</taxon>
        <taxon>Pseudomonadota</taxon>
        <taxon>Gammaproteobacteria</taxon>
        <taxon>Pseudomonadales</taxon>
        <taxon>Pseudomonadaceae</taxon>
        <taxon>Pseudomonas</taxon>
    </lineage>
</organism>
<gene>
    <name evidence="3" type="ORF">GPJ81_19630</name>
    <name evidence="2" type="ORF">PSAKL28_38880</name>
</gene>
<reference evidence="2" key="1">
    <citation type="submission" date="2014-07" db="EMBL/GenBank/DDBJ databases">
        <authorList>
            <person name="Lee K."/>
            <person name="Lim J.Y."/>
            <person name="Hwang I."/>
        </authorList>
    </citation>
    <scope>NUCLEOTIDE SEQUENCE [LARGE SCALE GENOMIC DNA]</scope>
    <source>
        <strain evidence="2">KL28</strain>
    </source>
</reference>
<dbReference type="Pfam" id="PF13490">
    <property type="entry name" value="zf-HC2"/>
    <property type="match status" value="1"/>
</dbReference>
<dbReference type="EMBL" id="CP009048">
    <property type="protein sequence ID" value="AIL63038.1"/>
    <property type="molecule type" value="Genomic_DNA"/>
</dbReference>
<reference evidence="3" key="2">
    <citation type="submission" date="2019-12" db="EMBL/GenBank/DDBJ databases">
        <title>Hybrid Genome Assemblies of two High G+C Isolates from Undergraduate Microbiology Courses.</title>
        <authorList>
            <person name="Ne Ville C.J."/>
            <person name="Enright D."/>
            <person name="Hernandez I."/>
            <person name="Dodsworth J."/>
            <person name="Orwin P.M."/>
        </authorList>
    </citation>
    <scope>NUCLEOTIDE SEQUENCE [LARGE SCALE GENOMIC DNA]</scope>
    <source>
        <strain evidence="3">Neo</strain>
    </source>
</reference>
<dbReference type="OrthoDB" id="8374021at2"/>
<dbReference type="eggNOG" id="COG5660">
    <property type="taxonomic scope" value="Bacteria"/>
</dbReference>
<dbReference type="Proteomes" id="UP000028931">
    <property type="component" value="Chromosome"/>
</dbReference>
<protein>
    <submittedName>
        <fullName evidence="2 3">Anti-sigma factor</fullName>
    </submittedName>
</protein>
<keyword evidence="5" id="KW-1185">Reference proteome</keyword>
<evidence type="ECO:0000313" key="4">
    <source>
        <dbReference type="Proteomes" id="UP000028931"/>
    </source>
</evidence>
<dbReference type="KEGG" id="palk:PSAKL28_38880"/>
<accession>A0A077FCM5</accession>